<evidence type="ECO:0000313" key="7">
    <source>
        <dbReference type="EMBL" id="KAE9224225.1"/>
    </source>
</evidence>
<evidence type="ECO:0000313" key="3">
    <source>
        <dbReference type="EMBL" id="KAE9105290.1"/>
    </source>
</evidence>
<dbReference type="Proteomes" id="UP000441208">
    <property type="component" value="Unassembled WGS sequence"/>
</dbReference>
<dbReference type="Proteomes" id="UP000488956">
    <property type="component" value="Unassembled WGS sequence"/>
</dbReference>
<sequence>MQTSAYMAATDSDESSGDDSELLVSLFEQPEPACSVMADLCDRGGRAFPYTRSKTRWRKRPNDELKYLRSQVAELEYLLAALHQSGRRPTVQAAQLQRLCEANQSPKVYAALVENRKLRAMVARQLQVVKTLQSTIDEHVRMKAQKLPWPSSVEAPDELMVAILHKEQQQHYPLFDDIKER</sequence>
<evidence type="ECO:0000313" key="16">
    <source>
        <dbReference type="Proteomes" id="UP000441208"/>
    </source>
</evidence>
<evidence type="ECO:0000313" key="1">
    <source>
        <dbReference type="EMBL" id="KAE8935454.1"/>
    </source>
</evidence>
<evidence type="ECO:0000313" key="14">
    <source>
        <dbReference type="Proteomes" id="UP000440367"/>
    </source>
</evidence>
<dbReference type="Proteomes" id="UP000476176">
    <property type="component" value="Unassembled WGS sequence"/>
</dbReference>
<comment type="caution">
    <text evidence="8">The sequence shown here is derived from an EMBL/GenBank/DDBJ whole genome shotgun (WGS) entry which is preliminary data.</text>
</comment>
<keyword evidence="12" id="KW-1185">Reference proteome</keyword>
<evidence type="ECO:0000313" key="10">
    <source>
        <dbReference type="EMBL" id="KAE9333486.1"/>
    </source>
</evidence>
<accession>A0A6A3YW20</accession>
<dbReference type="Proteomes" id="UP000440367">
    <property type="component" value="Unassembled WGS sequence"/>
</dbReference>
<evidence type="ECO:0000313" key="13">
    <source>
        <dbReference type="Proteomes" id="UP000437068"/>
    </source>
</evidence>
<dbReference type="EMBL" id="QXFX01000755">
    <property type="protein sequence ID" value="KAE9105290.1"/>
    <property type="molecule type" value="Genomic_DNA"/>
</dbReference>
<dbReference type="Proteomes" id="UP000437068">
    <property type="component" value="Unassembled WGS sequence"/>
</dbReference>
<dbReference type="Proteomes" id="UP000433483">
    <property type="component" value="Unassembled WGS sequence"/>
</dbReference>
<evidence type="ECO:0000313" key="2">
    <source>
        <dbReference type="EMBL" id="KAE9006311.1"/>
    </source>
</evidence>
<evidence type="ECO:0000313" key="11">
    <source>
        <dbReference type="Proteomes" id="UP000429523"/>
    </source>
</evidence>
<evidence type="ECO:0000313" key="20">
    <source>
        <dbReference type="Proteomes" id="UP000488956"/>
    </source>
</evidence>
<dbReference type="EMBL" id="QXGC01000696">
    <property type="protein sequence ID" value="KAE9224225.1"/>
    <property type="molecule type" value="Genomic_DNA"/>
</dbReference>
<evidence type="ECO:0000313" key="8">
    <source>
        <dbReference type="EMBL" id="KAE9225283.1"/>
    </source>
</evidence>
<evidence type="ECO:0000313" key="19">
    <source>
        <dbReference type="Proteomes" id="UP000486351"/>
    </source>
</evidence>
<dbReference type="Proteomes" id="UP000440732">
    <property type="component" value="Unassembled WGS sequence"/>
</dbReference>
<evidence type="ECO:0000313" key="5">
    <source>
        <dbReference type="EMBL" id="KAE9142698.1"/>
    </source>
</evidence>
<dbReference type="Proteomes" id="UP000460718">
    <property type="component" value="Unassembled WGS sequence"/>
</dbReference>
<evidence type="ECO:0000313" key="12">
    <source>
        <dbReference type="Proteomes" id="UP000433483"/>
    </source>
</evidence>
<dbReference type="EMBL" id="QXFZ01000758">
    <property type="protein sequence ID" value="KAE9105825.1"/>
    <property type="molecule type" value="Genomic_DNA"/>
</dbReference>
<dbReference type="EMBL" id="QXGB01000706">
    <property type="protein sequence ID" value="KAE9206422.1"/>
    <property type="molecule type" value="Genomic_DNA"/>
</dbReference>
<dbReference type="OrthoDB" id="122055at2759"/>
<dbReference type="Proteomes" id="UP000429523">
    <property type="component" value="Unassembled WGS sequence"/>
</dbReference>
<dbReference type="EMBL" id="QXGD01000769">
    <property type="protein sequence ID" value="KAE9225283.1"/>
    <property type="molecule type" value="Genomic_DNA"/>
</dbReference>
<evidence type="ECO:0000313" key="15">
    <source>
        <dbReference type="Proteomes" id="UP000440732"/>
    </source>
</evidence>
<name>A0A6A3YW20_9STRA</name>
<reference evidence="11 12" key="1">
    <citation type="submission" date="2018-08" db="EMBL/GenBank/DDBJ databases">
        <title>Genomic investigation of the strawberry pathogen Phytophthora fragariae indicates pathogenicity is determined by transcriptional variation in three key races.</title>
        <authorList>
            <person name="Adams T.M."/>
            <person name="Armitage A.D."/>
            <person name="Sobczyk M.K."/>
            <person name="Bates H.J."/>
            <person name="Dunwell J.M."/>
            <person name="Nellist C.F."/>
            <person name="Harrison R.J."/>
        </authorList>
    </citation>
    <scope>NUCLEOTIDE SEQUENCE [LARGE SCALE GENOMIC DNA]</scope>
    <source>
        <strain evidence="9 13">A4</strain>
        <strain evidence="8 14">BC-1</strain>
        <strain evidence="7 18">BC-23</strain>
        <strain evidence="6 12">NOV-27</strain>
        <strain evidence="5 15">NOV-5</strain>
        <strain evidence="4 16">NOV-71</strain>
        <strain evidence="10 19">NOV-77</strain>
        <strain evidence="1 11">NOV-9</strain>
        <strain evidence="3 20">ONT-3</strain>
        <strain evidence="2 17">SCRP245</strain>
    </source>
</reference>
<dbReference type="EMBL" id="QXGF01000803">
    <property type="protein sequence ID" value="KAE8935454.1"/>
    <property type="molecule type" value="Genomic_DNA"/>
</dbReference>
<gene>
    <name evidence="9" type="ORF">PF001_g12805</name>
    <name evidence="8" type="ORF">PF002_g14450</name>
    <name evidence="7" type="ORF">PF004_g12286</name>
    <name evidence="6" type="ORF">PF005_g13011</name>
    <name evidence="5" type="ORF">PF006_g12210</name>
    <name evidence="4" type="ORF">PF007_g13621</name>
    <name evidence="10" type="ORF">PF008_g14426</name>
    <name evidence="1" type="ORF">PF009_g14600</name>
    <name evidence="3" type="ORF">PF010_g13079</name>
    <name evidence="2" type="ORF">PF011_g11643</name>
</gene>
<evidence type="ECO:0000313" key="6">
    <source>
        <dbReference type="EMBL" id="KAE9206422.1"/>
    </source>
</evidence>
<dbReference type="EMBL" id="QXGA01000676">
    <property type="protein sequence ID" value="KAE9142698.1"/>
    <property type="molecule type" value="Genomic_DNA"/>
</dbReference>
<dbReference type="EMBL" id="QXGE01000725">
    <property type="protein sequence ID" value="KAE9304995.1"/>
    <property type="molecule type" value="Genomic_DNA"/>
</dbReference>
<evidence type="ECO:0000313" key="9">
    <source>
        <dbReference type="EMBL" id="KAE9304995.1"/>
    </source>
</evidence>
<evidence type="ECO:0000313" key="4">
    <source>
        <dbReference type="EMBL" id="KAE9105825.1"/>
    </source>
</evidence>
<dbReference type="AlphaFoldDB" id="A0A6A3YW20"/>
<dbReference type="EMBL" id="QXFY01000892">
    <property type="protein sequence ID" value="KAE9333486.1"/>
    <property type="molecule type" value="Genomic_DNA"/>
</dbReference>
<dbReference type="Proteomes" id="UP000486351">
    <property type="component" value="Unassembled WGS sequence"/>
</dbReference>
<protein>
    <submittedName>
        <fullName evidence="8">Uncharacterized protein</fullName>
    </submittedName>
</protein>
<organism evidence="8 14">
    <name type="scientific">Phytophthora fragariae</name>
    <dbReference type="NCBI Taxonomy" id="53985"/>
    <lineage>
        <taxon>Eukaryota</taxon>
        <taxon>Sar</taxon>
        <taxon>Stramenopiles</taxon>
        <taxon>Oomycota</taxon>
        <taxon>Peronosporomycetes</taxon>
        <taxon>Peronosporales</taxon>
        <taxon>Peronosporaceae</taxon>
        <taxon>Phytophthora</taxon>
    </lineage>
</organism>
<dbReference type="EMBL" id="QXFW01000651">
    <property type="protein sequence ID" value="KAE9006311.1"/>
    <property type="molecule type" value="Genomic_DNA"/>
</dbReference>
<proteinExistence type="predicted"/>
<evidence type="ECO:0000313" key="17">
    <source>
        <dbReference type="Proteomes" id="UP000460718"/>
    </source>
</evidence>
<evidence type="ECO:0000313" key="18">
    <source>
        <dbReference type="Proteomes" id="UP000476176"/>
    </source>
</evidence>